<dbReference type="InterPro" id="IPR035931">
    <property type="entry name" value="YlxR-like_sf"/>
</dbReference>
<dbReference type="Gene3D" id="3.30.1330.30">
    <property type="match status" value="1"/>
</dbReference>
<proteinExistence type="predicted"/>
<dbReference type="NCBIfam" id="NF006622">
    <property type="entry name" value="PRK09190.1"/>
    <property type="match status" value="1"/>
</dbReference>
<sequence length="234" mass="25364">MGRGGQPKDQKDGPERKCIATGEVRPKHGLIRFAIGPEAQVVPDILERLPGRGIWVSADLDALQVAVKKGLFSRSAKQAVTLPDNLSQMVETMLARRVVELISLARKGGQAVSGYEKVKDWLSKDEAEVLIQASDGSERGKSKLSTPYGGFWIGWLTADELGQAFGRESTIHAALAAGGLCQRVVEEAARLKGLRVSAGESPAGKEVEVDERQRRKENSGCAWRSSFGERQAEL</sequence>
<keyword evidence="4" id="KW-1185">Reference proteome</keyword>
<evidence type="ECO:0000256" key="1">
    <source>
        <dbReference type="SAM" id="MobiDB-lite"/>
    </source>
</evidence>
<dbReference type="Gene3D" id="3.30.1230.10">
    <property type="entry name" value="YlxR-like"/>
    <property type="match status" value="1"/>
</dbReference>
<dbReference type="RefSeq" id="WP_339106877.1">
    <property type="nucleotide sequence ID" value="NZ_CP146606.1"/>
</dbReference>
<organism evidence="3 4">
    <name type="scientific">Roseovarius rhodophyticola</name>
    <dbReference type="NCBI Taxonomy" id="3080827"/>
    <lineage>
        <taxon>Bacteria</taxon>
        <taxon>Pseudomonadati</taxon>
        <taxon>Pseudomonadota</taxon>
        <taxon>Alphaproteobacteria</taxon>
        <taxon>Rhodobacterales</taxon>
        <taxon>Roseobacteraceae</taxon>
        <taxon>Roseovarius</taxon>
    </lineage>
</organism>
<dbReference type="CDD" id="cd00279">
    <property type="entry name" value="YlxR"/>
    <property type="match status" value="1"/>
</dbReference>
<dbReference type="SUPFAM" id="SSF55315">
    <property type="entry name" value="L30e-like"/>
    <property type="match status" value="1"/>
</dbReference>
<dbReference type="SUPFAM" id="SSF64376">
    <property type="entry name" value="YlxR-like"/>
    <property type="match status" value="1"/>
</dbReference>
<name>A0ABZ2TL02_9RHOB</name>
<dbReference type="InterPro" id="IPR007393">
    <property type="entry name" value="YlxR_dom"/>
</dbReference>
<feature type="region of interest" description="Disordered" evidence="1">
    <location>
        <begin position="197"/>
        <end position="234"/>
    </location>
</feature>
<reference evidence="3 4" key="1">
    <citation type="submission" date="2024-02" db="EMBL/GenBank/DDBJ databases">
        <title>Roseovarius strain W115 nov., isolated from a marine algae.</title>
        <authorList>
            <person name="Lee M.W."/>
            <person name="Lee J.K."/>
            <person name="Kim J.M."/>
            <person name="Choi D.G."/>
            <person name="Baek J.H."/>
            <person name="Bayburt H."/>
            <person name="Jung J.J."/>
            <person name="Han D.M."/>
            <person name="Jeon C.O."/>
        </authorList>
    </citation>
    <scope>NUCLEOTIDE SEQUENCE [LARGE SCALE GENOMIC DNA]</scope>
    <source>
        <strain evidence="3 4">W115</strain>
    </source>
</reference>
<feature type="domain" description="YlxR" evidence="2">
    <location>
        <begin position="16"/>
        <end position="91"/>
    </location>
</feature>
<dbReference type="Pfam" id="PF04296">
    <property type="entry name" value="YlxR"/>
    <property type="match status" value="1"/>
</dbReference>
<dbReference type="EMBL" id="CP146606">
    <property type="protein sequence ID" value="WYK19785.1"/>
    <property type="molecule type" value="Genomic_DNA"/>
</dbReference>
<dbReference type="PANTHER" id="PTHR34215:SF1">
    <property type="entry name" value="YLXR DOMAIN-CONTAINING PROTEIN"/>
    <property type="match status" value="1"/>
</dbReference>
<dbReference type="InterPro" id="IPR029064">
    <property type="entry name" value="Ribosomal_eL30-like_sf"/>
</dbReference>
<gene>
    <name evidence="3" type="ORF">RZS32_008035</name>
</gene>
<evidence type="ECO:0000313" key="3">
    <source>
        <dbReference type="EMBL" id="WYK19785.1"/>
    </source>
</evidence>
<dbReference type="PANTHER" id="PTHR34215">
    <property type="entry name" value="BLL0784 PROTEIN"/>
    <property type="match status" value="1"/>
</dbReference>
<evidence type="ECO:0000259" key="2">
    <source>
        <dbReference type="Pfam" id="PF04296"/>
    </source>
</evidence>
<accession>A0ABZ2TL02</accession>
<evidence type="ECO:0000313" key="4">
    <source>
        <dbReference type="Proteomes" id="UP001281305"/>
    </source>
</evidence>
<dbReference type="InterPro" id="IPR037465">
    <property type="entry name" value="YlxR"/>
</dbReference>
<feature type="compositionally biased region" description="Basic and acidic residues" evidence="1">
    <location>
        <begin position="203"/>
        <end position="218"/>
    </location>
</feature>
<protein>
    <submittedName>
        <fullName evidence="3">RNA-binding protein</fullName>
    </submittedName>
</protein>
<dbReference type="Proteomes" id="UP001281305">
    <property type="component" value="Chromosome"/>
</dbReference>